<accession>A0A066X5T6</accession>
<gene>
    <name evidence="2" type="ORF">CSUB01_06970</name>
</gene>
<organism evidence="2 3">
    <name type="scientific">Colletotrichum sublineola</name>
    <name type="common">Sorghum anthracnose fungus</name>
    <dbReference type="NCBI Taxonomy" id="1173701"/>
    <lineage>
        <taxon>Eukaryota</taxon>
        <taxon>Fungi</taxon>
        <taxon>Dikarya</taxon>
        <taxon>Ascomycota</taxon>
        <taxon>Pezizomycotina</taxon>
        <taxon>Sordariomycetes</taxon>
        <taxon>Hypocreomycetidae</taxon>
        <taxon>Glomerellales</taxon>
        <taxon>Glomerellaceae</taxon>
        <taxon>Colletotrichum</taxon>
        <taxon>Colletotrichum graminicola species complex</taxon>
    </lineage>
</organism>
<name>A0A066X5T6_COLSU</name>
<feature type="compositionally biased region" description="Acidic residues" evidence="1">
    <location>
        <begin position="132"/>
        <end position="146"/>
    </location>
</feature>
<dbReference type="EMBL" id="JMSE01001416">
    <property type="protein sequence ID" value="KDN61380.1"/>
    <property type="molecule type" value="Genomic_DNA"/>
</dbReference>
<evidence type="ECO:0000256" key="1">
    <source>
        <dbReference type="SAM" id="MobiDB-lite"/>
    </source>
</evidence>
<proteinExistence type="predicted"/>
<dbReference type="Proteomes" id="UP000027238">
    <property type="component" value="Unassembled WGS sequence"/>
</dbReference>
<dbReference type="OrthoDB" id="4826422at2759"/>
<evidence type="ECO:0000313" key="2">
    <source>
        <dbReference type="EMBL" id="KDN61380.1"/>
    </source>
</evidence>
<sequence length="146" mass="16580">MPRASTTVQSDSSGDNEKTQEMVRQIRMMGNMRHVEGLEILDQTVETMNKKEFAVNYFKLDWEVQTFVERLKISMFDAGLLSSPEDGVERCIENPDSIGLLGQAIEKAILASADQPFVSRMAYPPKDKSDDNWSDTDEWVSDDQPE</sequence>
<evidence type="ECO:0000313" key="3">
    <source>
        <dbReference type="Proteomes" id="UP000027238"/>
    </source>
</evidence>
<dbReference type="STRING" id="1173701.A0A066X5T6"/>
<dbReference type="AlphaFoldDB" id="A0A066X5T6"/>
<comment type="caution">
    <text evidence="2">The sequence shown here is derived from an EMBL/GenBank/DDBJ whole genome shotgun (WGS) entry which is preliminary data.</text>
</comment>
<protein>
    <submittedName>
        <fullName evidence="2">Uncharacterized protein</fullName>
    </submittedName>
</protein>
<dbReference type="HOGENOM" id="CLU_1777323_0_0_1"/>
<keyword evidence="3" id="KW-1185">Reference proteome</keyword>
<feature type="region of interest" description="Disordered" evidence="1">
    <location>
        <begin position="120"/>
        <end position="146"/>
    </location>
</feature>
<reference evidence="3" key="1">
    <citation type="journal article" date="2014" name="Genome Announc.">
        <title>Draft genome sequence of Colletotrichum sublineola, a destructive pathogen of cultivated sorghum.</title>
        <authorList>
            <person name="Baroncelli R."/>
            <person name="Sanz-Martin J.M."/>
            <person name="Rech G.E."/>
            <person name="Sukno S.A."/>
            <person name="Thon M.R."/>
        </authorList>
    </citation>
    <scope>NUCLEOTIDE SEQUENCE [LARGE SCALE GENOMIC DNA]</scope>
    <source>
        <strain evidence="3">TX430BB</strain>
    </source>
</reference>